<dbReference type="Gene3D" id="2.60.120.380">
    <property type="match status" value="1"/>
</dbReference>
<evidence type="ECO:0000256" key="3">
    <source>
        <dbReference type="SAM" id="Phobius"/>
    </source>
</evidence>
<dbReference type="InterPro" id="IPR022684">
    <property type="entry name" value="Calpain_cysteine_protease"/>
</dbReference>
<dbReference type="Ensembl" id="ENSSGRT00000012207.1">
    <property type="protein sequence ID" value="ENSSGRP00000011255.1"/>
    <property type="gene ID" value="ENSSGRG00000007346.1"/>
</dbReference>
<dbReference type="Proteomes" id="UP000472262">
    <property type="component" value="Unassembled WGS sequence"/>
</dbReference>
<reference evidence="5" key="2">
    <citation type="submission" date="2025-09" db="UniProtKB">
        <authorList>
            <consortium name="Ensembl"/>
        </authorList>
    </citation>
    <scope>IDENTIFICATION</scope>
</reference>
<evidence type="ECO:0000259" key="4">
    <source>
        <dbReference type="PROSITE" id="PS50203"/>
    </source>
</evidence>
<dbReference type="Pfam" id="PF00648">
    <property type="entry name" value="Peptidase_C2"/>
    <property type="match status" value="1"/>
</dbReference>
<sequence>SGFRVIPDHAEQEWHPKCPDLYAGIFHFRFWRLGQWTDVVVDDRLPVSEDGALLFCRSATPREFWSALLEKAYAKLNGCYEALEGGNTAEALVDFTGGVSEPLNLNQEELIQHADQRKMLFQTLAHAHSHKALITCSIRVRKQDIFFYFFLQSKHPGNQLTKANCFGINCLNLTVCLSFLQVEVNRVCRVQCLCEQAASSVYMDSRSVTLRVNLGPGRYIILPTTFLPGATGRFLLRFFSHSHVLFYLFQLIMPLIFIFPSVCVYIYISAPDVYAVIRCEEDSVRTKLFKKDGSPQFNTKVIFYSRNPKSKISIKLWKRGLLLDTFLGGAQIQTGGHERCQNRVIDLQGGQSRGCVFIETSSRQCLTDL</sequence>
<dbReference type="InterPro" id="IPR001300">
    <property type="entry name" value="Peptidase_C2_calpain_cat"/>
</dbReference>
<keyword evidence="3" id="KW-1133">Transmembrane helix</keyword>
<comment type="caution">
    <text evidence="2">Lacks conserved residue(s) required for the propagation of feature annotation.</text>
</comment>
<reference evidence="5" key="1">
    <citation type="submission" date="2025-08" db="UniProtKB">
        <authorList>
            <consortium name="Ensembl"/>
        </authorList>
    </citation>
    <scope>IDENTIFICATION</scope>
</reference>
<dbReference type="InParanoid" id="A0A672KGJ9"/>
<feature type="transmembrane region" description="Helical" evidence="3">
    <location>
        <begin position="244"/>
        <end position="268"/>
    </location>
</feature>
<dbReference type="PANTHER" id="PTHR10183">
    <property type="entry name" value="CALPAIN"/>
    <property type="match status" value="1"/>
</dbReference>
<dbReference type="SUPFAM" id="SSF54001">
    <property type="entry name" value="Cysteine proteinases"/>
    <property type="match status" value="1"/>
</dbReference>
<dbReference type="SMART" id="SM00230">
    <property type="entry name" value="CysPc"/>
    <property type="match status" value="1"/>
</dbReference>
<dbReference type="PANTHER" id="PTHR10183:SF405">
    <property type="entry name" value="CALPAIN-5"/>
    <property type="match status" value="1"/>
</dbReference>
<dbReference type="InterPro" id="IPR035892">
    <property type="entry name" value="C2_domain_sf"/>
</dbReference>
<dbReference type="InterPro" id="IPR022683">
    <property type="entry name" value="Calpain_III"/>
</dbReference>
<dbReference type="GO" id="GO:0005737">
    <property type="term" value="C:cytoplasm"/>
    <property type="evidence" value="ECO:0007669"/>
    <property type="project" value="TreeGrafter"/>
</dbReference>
<dbReference type="Pfam" id="PF00168">
    <property type="entry name" value="C2"/>
    <property type="match status" value="1"/>
</dbReference>
<keyword evidence="3" id="KW-0472">Membrane</keyword>
<dbReference type="SUPFAM" id="SSF49758">
    <property type="entry name" value="Calpain large subunit, middle domain (domain III)"/>
    <property type="match status" value="1"/>
</dbReference>
<dbReference type="SMART" id="SM00720">
    <property type="entry name" value="calpain_III"/>
    <property type="match status" value="1"/>
</dbReference>
<evidence type="ECO:0000256" key="1">
    <source>
        <dbReference type="ARBA" id="ARBA00007623"/>
    </source>
</evidence>
<dbReference type="InterPro" id="IPR038765">
    <property type="entry name" value="Papain-like_cys_pep_sf"/>
</dbReference>
<comment type="similarity">
    <text evidence="1">Belongs to the peptidase C2 family.</text>
</comment>
<organism evidence="5 6">
    <name type="scientific">Sinocyclocheilus grahami</name>
    <name type="common">Dianchi golden-line fish</name>
    <name type="synonym">Barbus grahami</name>
    <dbReference type="NCBI Taxonomy" id="75366"/>
    <lineage>
        <taxon>Eukaryota</taxon>
        <taxon>Metazoa</taxon>
        <taxon>Chordata</taxon>
        <taxon>Craniata</taxon>
        <taxon>Vertebrata</taxon>
        <taxon>Euteleostomi</taxon>
        <taxon>Actinopterygii</taxon>
        <taxon>Neopterygii</taxon>
        <taxon>Teleostei</taxon>
        <taxon>Ostariophysi</taxon>
        <taxon>Cypriniformes</taxon>
        <taxon>Cyprinidae</taxon>
        <taxon>Cyprininae</taxon>
        <taxon>Sinocyclocheilus</taxon>
    </lineage>
</organism>
<dbReference type="PRINTS" id="PR00704">
    <property type="entry name" value="CALPAIN"/>
</dbReference>
<feature type="domain" description="Calpain catalytic" evidence="4">
    <location>
        <begin position="4"/>
        <end position="120"/>
    </location>
</feature>
<dbReference type="AlphaFoldDB" id="A0A672KGJ9"/>
<dbReference type="SUPFAM" id="SSF49562">
    <property type="entry name" value="C2 domain (Calcium/lipid-binding domain, CaLB)"/>
    <property type="match status" value="1"/>
</dbReference>
<evidence type="ECO:0000313" key="5">
    <source>
        <dbReference type="Ensembl" id="ENSSGRP00000011255.1"/>
    </source>
</evidence>
<dbReference type="InterPro" id="IPR000008">
    <property type="entry name" value="C2_dom"/>
</dbReference>
<keyword evidence="3" id="KW-0812">Transmembrane</keyword>
<dbReference type="InterPro" id="IPR036213">
    <property type="entry name" value="Calpain_III_sf"/>
</dbReference>
<accession>A0A672KGJ9</accession>
<evidence type="ECO:0000256" key="2">
    <source>
        <dbReference type="PROSITE-ProRule" id="PRU00239"/>
    </source>
</evidence>
<name>A0A672KGJ9_SINGR</name>
<keyword evidence="6" id="KW-1185">Reference proteome</keyword>
<dbReference type="PROSITE" id="PS50203">
    <property type="entry name" value="CALPAIN_CAT"/>
    <property type="match status" value="1"/>
</dbReference>
<dbReference type="InterPro" id="IPR022682">
    <property type="entry name" value="Calpain_domain_III"/>
</dbReference>
<proteinExistence type="inferred from homology"/>
<dbReference type="GO" id="GO:0004198">
    <property type="term" value="F:calcium-dependent cysteine-type endopeptidase activity"/>
    <property type="evidence" value="ECO:0007669"/>
    <property type="project" value="InterPro"/>
</dbReference>
<dbReference type="GO" id="GO:0006508">
    <property type="term" value="P:proteolysis"/>
    <property type="evidence" value="ECO:0007669"/>
    <property type="project" value="InterPro"/>
</dbReference>
<dbReference type="Pfam" id="PF01067">
    <property type="entry name" value="Calpain_III"/>
    <property type="match status" value="1"/>
</dbReference>
<evidence type="ECO:0000313" key="6">
    <source>
        <dbReference type="Proteomes" id="UP000472262"/>
    </source>
</evidence>
<protein>
    <submittedName>
        <fullName evidence="5">Si:dkey-19b23.13</fullName>
    </submittedName>
</protein>
<dbReference type="Gene3D" id="2.60.40.150">
    <property type="entry name" value="C2 domain"/>
    <property type="match status" value="1"/>
</dbReference>